<evidence type="ECO:0000313" key="2">
    <source>
        <dbReference type="Proteomes" id="UP001060085"/>
    </source>
</evidence>
<accession>A0ACC0A365</accession>
<gene>
    <name evidence="1" type="ORF">M9H77_32079</name>
</gene>
<reference evidence="2" key="1">
    <citation type="journal article" date="2023" name="Nat. Plants">
        <title>Single-cell RNA sequencing provides a high-resolution roadmap for understanding the multicellular compartmentation of specialized metabolism.</title>
        <authorList>
            <person name="Sun S."/>
            <person name="Shen X."/>
            <person name="Li Y."/>
            <person name="Li Y."/>
            <person name="Wang S."/>
            <person name="Li R."/>
            <person name="Zhang H."/>
            <person name="Shen G."/>
            <person name="Guo B."/>
            <person name="Wei J."/>
            <person name="Xu J."/>
            <person name="St-Pierre B."/>
            <person name="Chen S."/>
            <person name="Sun C."/>
        </authorList>
    </citation>
    <scope>NUCLEOTIDE SEQUENCE [LARGE SCALE GENOMIC DNA]</scope>
</reference>
<evidence type="ECO:0000313" key="1">
    <source>
        <dbReference type="EMBL" id="KAI5654892.1"/>
    </source>
</evidence>
<keyword evidence="2" id="KW-1185">Reference proteome</keyword>
<dbReference type="EMBL" id="CM044707">
    <property type="protein sequence ID" value="KAI5654892.1"/>
    <property type="molecule type" value="Genomic_DNA"/>
</dbReference>
<protein>
    <submittedName>
        <fullName evidence="1">Uncharacterized protein</fullName>
    </submittedName>
</protein>
<dbReference type="Proteomes" id="UP001060085">
    <property type="component" value="Linkage Group LG07"/>
</dbReference>
<organism evidence="1 2">
    <name type="scientific">Catharanthus roseus</name>
    <name type="common">Madagascar periwinkle</name>
    <name type="synonym">Vinca rosea</name>
    <dbReference type="NCBI Taxonomy" id="4058"/>
    <lineage>
        <taxon>Eukaryota</taxon>
        <taxon>Viridiplantae</taxon>
        <taxon>Streptophyta</taxon>
        <taxon>Embryophyta</taxon>
        <taxon>Tracheophyta</taxon>
        <taxon>Spermatophyta</taxon>
        <taxon>Magnoliopsida</taxon>
        <taxon>eudicotyledons</taxon>
        <taxon>Gunneridae</taxon>
        <taxon>Pentapetalae</taxon>
        <taxon>asterids</taxon>
        <taxon>lamiids</taxon>
        <taxon>Gentianales</taxon>
        <taxon>Apocynaceae</taxon>
        <taxon>Rauvolfioideae</taxon>
        <taxon>Vinceae</taxon>
        <taxon>Catharanthinae</taxon>
        <taxon>Catharanthus</taxon>
    </lineage>
</organism>
<comment type="caution">
    <text evidence="1">The sequence shown here is derived from an EMBL/GenBank/DDBJ whole genome shotgun (WGS) entry which is preliminary data.</text>
</comment>
<proteinExistence type="predicted"/>
<name>A0ACC0A365_CATRO</name>
<sequence>MIIKESILRLVSNHGRDVWNLGQLIFFSVDEGLHCMHIMMSTGEKASYEPPDRCSRHFGHKLAFLEISPPPRWRLASLTTLFLRSIHDSSHLIENA</sequence>